<keyword evidence="6" id="KW-1185">Reference proteome</keyword>
<dbReference type="Gene3D" id="3.40.50.720">
    <property type="entry name" value="NAD(P)-binding Rossmann-like Domain"/>
    <property type="match status" value="1"/>
</dbReference>
<dbReference type="PANTHER" id="PTHR42760:SF133">
    <property type="entry name" value="3-OXOACYL-[ACYL-CARRIER-PROTEIN] REDUCTASE"/>
    <property type="match status" value="1"/>
</dbReference>
<dbReference type="OrthoDB" id="517007at2"/>
<evidence type="ECO:0000313" key="4">
    <source>
        <dbReference type="EMBL" id="ORA40185.1"/>
    </source>
</evidence>
<dbReference type="EMBL" id="AP022607">
    <property type="protein sequence ID" value="BBZ15470.1"/>
    <property type="molecule type" value="Genomic_DNA"/>
</dbReference>
<organism evidence="4 5">
    <name type="scientific">Mycobacterium branderi</name>
    <dbReference type="NCBI Taxonomy" id="43348"/>
    <lineage>
        <taxon>Bacteria</taxon>
        <taxon>Bacillati</taxon>
        <taxon>Actinomycetota</taxon>
        <taxon>Actinomycetes</taxon>
        <taxon>Mycobacteriales</taxon>
        <taxon>Mycobacteriaceae</taxon>
        <taxon>Mycobacterium</taxon>
    </lineage>
</organism>
<accession>A0A7I7WEG6</accession>
<protein>
    <submittedName>
        <fullName evidence="3">3-oxoacyl-ACP reductase</fullName>
    </submittedName>
</protein>
<dbReference type="SUPFAM" id="SSF51735">
    <property type="entry name" value="NAD(P)-binding Rossmann-fold domains"/>
    <property type="match status" value="1"/>
</dbReference>
<evidence type="ECO:0000256" key="1">
    <source>
        <dbReference type="ARBA" id="ARBA00006484"/>
    </source>
</evidence>
<dbReference type="GO" id="GO:0006633">
    <property type="term" value="P:fatty acid biosynthetic process"/>
    <property type="evidence" value="ECO:0007669"/>
    <property type="project" value="TreeGrafter"/>
</dbReference>
<dbReference type="EMBL" id="MVHM01000002">
    <property type="protein sequence ID" value="ORA40185.1"/>
    <property type="molecule type" value="Genomic_DNA"/>
</dbReference>
<name>A0A7I7WEG6_9MYCO</name>
<dbReference type="FunFam" id="3.40.50.720:FF:000084">
    <property type="entry name" value="Short-chain dehydrogenase reductase"/>
    <property type="match status" value="1"/>
</dbReference>
<dbReference type="PRINTS" id="PR00081">
    <property type="entry name" value="GDHRDH"/>
</dbReference>
<keyword evidence="3" id="KW-0614">Plasmid</keyword>
<reference evidence="3 6" key="2">
    <citation type="journal article" date="2019" name="Emerg. Microbes Infect.">
        <title>Comprehensive subspecies identification of 175 nontuberculous mycobacteria species based on 7547 genomic profiles.</title>
        <authorList>
            <person name="Matsumoto Y."/>
            <person name="Kinjo T."/>
            <person name="Motooka D."/>
            <person name="Nabeya D."/>
            <person name="Jung N."/>
            <person name="Uechi K."/>
            <person name="Horii T."/>
            <person name="Iida T."/>
            <person name="Fujita J."/>
            <person name="Nakamura S."/>
        </authorList>
    </citation>
    <scope>NUCLEOTIDE SEQUENCE [LARGE SCALE GENOMIC DNA]</scope>
    <source>
        <strain evidence="3 6">JCM 12687</strain>
        <plasmid evidence="3">pJCM12687</plasmid>
    </source>
</reference>
<gene>
    <name evidence="3" type="primary">fabG_7</name>
    <name evidence="4" type="ORF">BST20_06330</name>
    <name evidence="3" type="ORF">MBRA_56650</name>
</gene>
<keyword evidence="2" id="KW-0560">Oxidoreductase</keyword>
<dbReference type="Proteomes" id="UP000192441">
    <property type="component" value="Unassembled WGS sequence"/>
</dbReference>
<evidence type="ECO:0000313" key="3">
    <source>
        <dbReference type="EMBL" id="BBZ15470.1"/>
    </source>
</evidence>
<dbReference type="AlphaFoldDB" id="A0A7I7WEG6"/>
<comment type="similarity">
    <text evidence="1">Belongs to the short-chain dehydrogenases/reductases (SDR) family.</text>
</comment>
<dbReference type="GO" id="GO:0048038">
    <property type="term" value="F:quinone binding"/>
    <property type="evidence" value="ECO:0007669"/>
    <property type="project" value="TreeGrafter"/>
</dbReference>
<reference evidence="3" key="3">
    <citation type="submission" date="2020-02" db="EMBL/GenBank/DDBJ databases">
        <authorList>
            <person name="Matsumoto Y."/>
            <person name="Kinjo T."/>
            <person name="Motooka D."/>
            <person name="Nabeya D."/>
            <person name="Jung N."/>
            <person name="Uechi K."/>
            <person name="Horii T."/>
            <person name="Iida T."/>
            <person name="Fujita J."/>
            <person name="Nakamura S."/>
        </authorList>
    </citation>
    <scope>NUCLEOTIDE SEQUENCE</scope>
    <source>
        <strain evidence="3">JCM 12687</strain>
        <plasmid evidence="3">pJCM12687</plasmid>
    </source>
</reference>
<dbReference type="RefSeq" id="WP_083130567.1">
    <property type="nucleotide sequence ID" value="NZ_AP022607.1"/>
</dbReference>
<evidence type="ECO:0000256" key="2">
    <source>
        <dbReference type="ARBA" id="ARBA00023002"/>
    </source>
</evidence>
<dbReference type="Pfam" id="PF13561">
    <property type="entry name" value="adh_short_C2"/>
    <property type="match status" value="1"/>
</dbReference>
<reference evidence="4 5" key="1">
    <citation type="submission" date="2016-12" db="EMBL/GenBank/DDBJ databases">
        <title>The new phylogeny of genus Mycobacterium.</title>
        <authorList>
            <person name="Tortoli E."/>
            <person name="Trovato A."/>
            <person name="Cirillo D.M."/>
        </authorList>
    </citation>
    <scope>NUCLEOTIDE SEQUENCE [LARGE SCALE GENOMIC DNA]</scope>
    <source>
        <strain evidence="4 5">DSM 44624</strain>
    </source>
</reference>
<dbReference type="GO" id="GO:0016616">
    <property type="term" value="F:oxidoreductase activity, acting on the CH-OH group of donors, NAD or NADP as acceptor"/>
    <property type="evidence" value="ECO:0007669"/>
    <property type="project" value="TreeGrafter"/>
</dbReference>
<sequence length="247" mass="25605">MTASERKAGCAVVTGAARGIGLATARRLAQEGASVVLVDMDPQETARAAAQLDREGLAVQTAVVDLSDLDAATDAARDLLLHRADLKYWVNNASMTPTGHDASFAAGVHGSLILTGALCRVIAPSICERGGAIVNVASLAAFTASGSDWYSAAKAGVLGLTRELAVQYAPSLRVNAVAPGIIKTDRTTRYRDDPVLSARIETELPMRRLGEPAEVASVVSFLLSDDASYVTGATIVVDGGLAVRGMK</sequence>
<dbReference type="PANTHER" id="PTHR42760">
    <property type="entry name" value="SHORT-CHAIN DEHYDROGENASES/REDUCTASES FAMILY MEMBER"/>
    <property type="match status" value="1"/>
</dbReference>
<geneLocation type="plasmid" evidence="3 6">
    <name>pJCM12687</name>
</geneLocation>
<dbReference type="InterPro" id="IPR002347">
    <property type="entry name" value="SDR_fam"/>
</dbReference>
<dbReference type="InterPro" id="IPR036291">
    <property type="entry name" value="NAD(P)-bd_dom_sf"/>
</dbReference>
<dbReference type="InterPro" id="IPR020904">
    <property type="entry name" value="Sc_DH/Rdtase_CS"/>
</dbReference>
<evidence type="ECO:0000313" key="5">
    <source>
        <dbReference type="Proteomes" id="UP000192441"/>
    </source>
</evidence>
<dbReference type="Proteomes" id="UP000467379">
    <property type="component" value="Plasmid pJCM12687"/>
</dbReference>
<proteinExistence type="inferred from homology"/>
<dbReference type="PRINTS" id="PR00080">
    <property type="entry name" value="SDRFAMILY"/>
</dbReference>
<evidence type="ECO:0000313" key="6">
    <source>
        <dbReference type="Proteomes" id="UP000467379"/>
    </source>
</evidence>
<dbReference type="PROSITE" id="PS00061">
    <property type="entry name" value="ADH_SHORT"/>
    <property type="match status" value="1"/>
</dbReference>